<dbReference type="STRING" id="1936003.STSP2_03075"/>
<dbReference type="InterPro" id="IPR011990">
    <property type="entry name" value="TPR-like_helical_dom_sf"/>
</dbReference>
<evidence type="ECO:0000259" key="1">
    <source>
        <dbReference type="Pfam" id="PF17128"/>
    </source>
</evidence>
<dbReference type="RefSeq" id="WP_146663518.1">
    <property type="nucleotide sequence ID" value="NZ_CP019791.1"/>
</dbReference>
<feature type="domain" description="DUF5107" evidence="1">
    <location>
        <begin position="56"/>
        <end position="332"/>
    </location>
</feature>
<evidence type="ECO:0000313" key="2">
    <source>
        <dbReference type="EMBL" id="AQT69875.1"/>
    </source>
</evidence>
<reference evidence="3" key="1">
    <citation type="submission" date="2017-02" db="EMBL/GenBank/DDBJ databases">
        <title>Comparative genomics and description of representatives of a novel lineage of planctomycetes thriving in anoxic sediments.</title>
        <authorList>
            <person name="Spring S."/>
            <person name="Bunk B."/>
            <person name="Sproer C."/>
        </authorList>
    </citation>
    <scope>NUCLEOTIDE SEQUENCE [LARGE SCALE GENOMIC DNA]</scope>
    <source>
        <strain evidence="3">ST-NAGAB-D1</strain>
    </source>
</reference>
<dbReference type="Gene3D" id="1.25.40.10">
    <property type="entry name" value="Tetratricopeptide repeat domain"/>
    <property type="match status" value="1"/>
</dbReference>
<dbReference type="Proteomes" id="UP000189674">
    <property type="component" value="Chromosome"/>
</dbReference>
<accession>A0A1U9NPX5</accession>
<proteinExistence type="predicted"/>
<organism evidence="2 3">
    <name type="scientific">Anaerohalosphaera lusitana</name>
    <dbReference type="NCBI Taxonomy" id="1936003"/>
    <lineage>
        <taxon>Bacteria</taxon>
        <taxon>Pseudomonadati</taxon>
        <taxon>Planctomycetota</taxon>
        <taxon>Phycisphaerae</taxon>
        <taxon>Sedimentisphaerales</taxon>
        <taxon>Anaerohalosphaeraceae</taxon>
        <taxon>Anaerohalosphaera</taxon>
    </lineage>
</organism>
<dbReference type="AlphaFoldDB" id="A0A1U9NPX5"/>
<dbReference type="EMBL" id="CP019791">
    <property type="protein sequence ID" value="AQT69875.1"/>
    <property type="molecule type" value="Genomic_DNA"/>
</dbReference>
<protein>
    <recommendedName>
        <fullName evidence="1">DUF5107 domain-containing protein</fullName>
    </recommendedName>
</protein>
<evidence type="ECO:0000313" key="3">
    <source>
        <dbReference type="Proteomes" id="UP000189674"/>
    </source>
</evidence>
<keyword evidence="3" id="KW-1185">Reference proteome</keyword>
<gene>
    <name evidence="2" type="ORF">STSP2_03075</name>
</gene>
<sequence>MTSLRISQIELPSAGLGPENPLPPLRPLGLSQHELKVADSVPARNRKYLNYGSDAGCLPYRFQDSYNRIKRPKQFTAIILENDLLTATFLPTLGGRLYSLHHKPTNRQLLHKNPVFQPANLAMRNAWFSGGVEWNMSIPGHSPFTCEPVFAARLQTDDGTPVLRMYEFERIRKVPWQIDCFLPEGSPLLFVRVRLINSNDHEIPMYWWSNIAVDQASDTRVLAPANEAFTLGVEFEMKMVPFPMIEGRDMSYSRNVKYASDYFYRMPDMQMPWIAALDRNGRGMFQASTPRLNARKTFYWGNQPGGRKWQRFLSTPPNEYLEIQAGIAPTQAECIPMPARADWSWLEAYGPLEAGPEIIHGLWNQAIQHTQDQIQQTLSPAALEKLHHDTETLANTPPQEILHHGSGWARLENLLNESQNTASPFPASQIFPQESLTEQQQPWLELLNKGTYPYRPPHERPGAFVSDKRWLSMLKDSIEAGRSDHWLAWLHLGVIHFAQKNNEAAKQAWQISLDREPSAWAYRNLAQLELLSNDASGKAADLYIATVELFDDLPQLTAEAVDCLIKTDRWNDLENILAAAPQNVSSHSRIQLAYARLQLHQRKHEQAARTLAAIELHDLREAESTLTDLWVDIHTAMLKEQGKSSNKTAILKQYPLPENIDFRMTDD</sequence>
<name>A0A1U9NPX5_9BACT</name>
<dbReference type="InterPro" id="IPR033396">
    <property type="entry name" value="DUF5107"/>
</dbReference>
<dbReference type="KEGG" id="alus:STSP2_03075"/>
<dbReference type="Pfam" id="PF17128">
    <property type="entry name" value="DUF5107"/>
    <property type="match status" value="1"/>
</dbReference>
<dbReference type="OrthoDB" id="174931at2"/>
<dbReference type="SUPFAM" id="SSF48452">
    <property type="entry name" value="TPR-like"/>
    <property type="match status" value="1"/>
</dbReference>